<reference evidence="10 11" key="1">
    <citation type="journal article" date="2012" name="PLoS Pathog.">
        <title>Diverse lifestyles and strategies of plant pathogenesis encoded in the genomes of eighteen Dothideomycetes fungi.</title>
        <authorList>
            <person name="Ohm R.A."/>
            <person name="Feau N."/>
            <person name="Henrissat B."/>
            <person name="Schoch C.L."/>
            <person name="Horwitz B.A."/>
            <person name="Barry K.W."/>
            <person name="Condon B.J."/>
            <person name="Copeland A.C."/>
            <person name="Dhillon B."/>
            <person name="Glaser F."/>
            <person name="Hesse C.N."/>
            <person name="Kosti I."/>
            <person name="LaButti K."/>
            <person name="Lindquist E.A."/>
            <person name="Lucas S."/>
            <person name="Salamov A.A."/>
            <person name="Bradshaw R.E."/>
            <person name="Ciuffetti L."/>
            <person name="Hamelin R.C."/>
            <person name="Kema G.H.J."/>
            <person name="Lawrence C."/>
            <person name="Scott J.A."/>
            <person name="Spatafora J.W."/>
            <person name="Turgeon B.G."/>
            <person name="de Wit P.J.G.M."/>
            <person name="Zhong S."/>
            <person name="Goodwin S.B."/>
            <person name="Grigoriev I.V."/>
        </authorList>
    </citation>
    <scope>NUCLEOTIDE SEQUENCE [LARGE SCALE GENOMIC DNA]</scope>
    <source>
        <strain evidence="10 11">SO2202</strain>
    </source>
</reference>
<dbReference type="RefSeq" id="XP_016758087.1">
    <property type="nucleotide sequence ID" value="XM_016902167.1"/>
</dbReference>
<feature type="compositionally biased region" description="Basic and acidic residues" evidence="9">
    <location>
        <begin position="53"/>
        <end position="64"/>
    </location>
</feature>
<dbReference type="GO" id="GO:0016787">
    <property type="term" value="F:hydrolase activity"/>
    <property type="evidence" value="ECO:0007669"/>
    <property type="project" value="UniProtKB-KW"/>
</dbReference>
<dbReference type="GO" id="GO:0030677">
    <property type="term" value="C:ribonuclease P complex"/>
    <property type="evidence" value="ECO:0007669"/>
    <property type="project" value="InterPro"/>
</dbReference>
<dbReference type="PANTHER" id="PTHR13348:SF0">
    <property type="entry name" value="RIBONUCLEASE P PROTEIN SUBUNIT P29"/>
    <property type="match status" value="1"/>
</dbReference>
<dbReference type="Proteomes" id="UP000016931">
    <property type="component" value="Unassembled WGS sequence"/>
</dbReference>
<evidence type="ECO:0000256" key="7">
    <source>
        <dbReference type="ARBA" id="ARBA00022801"/>
    </source>
</evidence>
<dbReference type="GO" id="GO:0001682">
    <property type="term" value="P:tRNA 5'-leader removal"/>
    <property type="evidence" value="ECO:0007669"/>
    <property type="project" value="InterPro"/>
</dbReference>
<dbReference type="GO" id="GO:0005634">
    <property type="term" value="C:nucleus"/>
    <property type="evidence" value="ECO:0007669"/>
    <property type="project" value="UniProtKB-SubCell"/>
</dbReference>
<dbReference type="OMA" id="IPKSECV"/>
<keyword evidence="7" id="KW-0378">Hydrolase</keyword>
<comment type="subcellular location">
    <subcellularLocation>
        <location evidence="1">Nucleus</location>
    </subcellularLocation>
</comment>
<evidence type="ECO:0000256" key="8">
    <source>
        <dbReference type="PIRNR" id="PIRNR027081"/>
    </source>
</evidence>
<dbReference type="SMART" id="SM00538">
    <property type="entry name" value="POP4"/>
    <property type="match status" value="1"/>
</dbReference>
<dbReference type="STRING" id="692275.M3AV66"/>
<accession>M3AV66</accession>
<keyword evidence="6" id="KW-0255">Endonuclease</keyword>
<dbReference type="AlphaFoldDB" id="M3AV66"/>
<keyword evidence="5" id="KW-0540">Nuclease</keyword>
<protein>
    <recommendedName>
        <fullName evidence="8">Ribonuclease P protein subunit</fullName>
    </recommendedName>
</protein>
<gene>
    <name evidence="10" type="ORF">SEPMUDRAFT_127694</name>
</gene>
<dbReference type="Gene3D" id="2.30.30.210">
    <property type="entry name" value="Ribonuclease P/MRP, subunit p29"/>
    <property type="match status" value="1"/>
</dbReference>
<name>M3AV66_SPHMS</name>
<proteinExistence type="inferred from homology"/>
<evidence type="ECO:0000256" key="6">
    <source>
        <dbReference type="ARBA" id="ARBA00022759"/>
    </source>
</evidence>
<evidence type="ECO:0000256" key="4">
    <source>
        <dbReference type="ARBA" id="ARBA00022694"/>
    </source>
</evidence>
<sequence length="235" mass="27326">MAAQPPEHIAEELLQRAYEPETASRIFNEKVKKIPLLLRPTSPDPSINARAKRQYDRRQKEKLQRKSKKPKPLSAKQKRALCVYEIPKDQRKYAIYEPLHRMWCDYMREILGLKAGKTYVDASGAGPMLVTADYHGALVEVVRSRCPSRVSLRGIVVKDTKHTLEIITKGNELKIVPKEQTIFRFEVPLEEKEEEEEGGEEKRKPLVFELHGHQFEYRAPDRANKKFKMHIDPDL</sequence>
<organism evidence="10 11">
    <name type="scientific">Sphaerulina musiva (strain SO2202)</name>
    <name type="common">Poplar stem canker fungus</name>
    <name type="synonym">Septoria musiva</name>
    <dbReference type="NCBI Taxonomy" id="692275"/>
    <lineage>
        <taxon>Eukaryota</taxon>
        <taxon>Fungi</taxon>
        <taxon>Dikarya</taxon>
        <taxon>Ascomycota</taxon>
        <taxon>Pezizomycotina</taxon>
        <taxon>Dothideomycetes</taxon>
        <taxon>Dothideomycetidae</taxon>
        <taxon>Mycosphaerellales</taxon>
        <taxon>Mycosphaerellaceae</taxon>
        <taxon>Sphaerulina</taxon>
    </lineage>
</organism>
<keyword evidence="4 8" id="KW-0819">tRNA processing</keyword>
<dbReference type="GO" id="GO:0004519">
    <property type="term" value="F:endonuclease activity"/>
    <property type="evidence" value="ECO:0007669"/>
    <property type="project" value="UniProtKB-KW"/>
</dbReference>
<dbReference type="PIRSF" id="PIRSF027081">
    <property type="entry name" value="RNase_P/MRP_p29_subunit"/>
    <property type="match status" value="1"/>
</dbReference>
<keyword evidence="8" id="KW-0539">Nucleus</keyword>
<dbReference type="GO" id="GO:0033204">
    <property type="term" value="F:ribonuclease P RNA binding"/>
    <property type="evidence" value="ECO:0007669"/>
    <property type="project" value="InterPro"/>
</dbReference>
<dbReference type="SUPFAM" id="SSF101744">
    <property type="entry name" value="Rof/RNase P subunit-like"/>
    <property type="match status" value="1"/>
</dbReference>
<dbReference type="InterPro" id="IPR002730">
    <property type="entry name" value="Rpp29/RNP1"/>
</dbReference>
<dbReference type="GeneID" id="27899304"/>
<dbReference type="OrthoDB" id="124041at2759"/>
<dbReference type="Pfam" id="PF01868">
    <property type="entry name" value="RNase_P-MRP_p29"/>
    <property type="match status" value="1"/>
</dbReference>
<evidence type="ECO:0000256" key="3">
    <source>
        <dbReference type="ARBA" id="ARBA00022490"/>
    </source>
</evidence>
<dbReference type="eggNOG" id="KOG4046">
    <property type="taxonomic scope" value="Eukaryota"/>
</dbReference>
<dbReference type="HAMAP" id="MF_00754">
    <property type="entry name" value="RNase_P_1"/>
    <property type="match status" value="1"/>
</dbReference>
<evidence type="ECO:0000256" key="5">
    <source>
        <dbReference type="ARBA" id="ARBA00022722"/>
    </source>
</evidence>
<evidence type="ECO:0000256" key="2">
    <source>
        <dbReference type="ARBA" id="ARBA00006181"/>
    </source>
</evidence>
<dbReference type="GO" id="GO:0006364">
    <property type="term" value="P:rRNA processing"/>
    <property type="evidence" value="ECO:0007669"/>
    <property type="project" value="TreeGrafter"/>
</dbReference>
<dbReference type="InterPro" id="IPR023534">
    <property type="entry name" value="Rof/RNase_P-like"/>
</dbReference>
<dbReference type="GO" id="GO:0000172">
    <property type="term" value="C:ribonuclease MRP complex"/>
    <property type="evidence" value="ECO:0007669"/>
    <property type="project" value="InterPro"/>
</dbReference>
<dbReference type="FunFam" id="2.30.30.210:FF:000005">
    <property type="entry name" value="Ribonuclease P protein subunit"/>
    <property type="match status" value="1"/>
</dbReference>
<evidence type="ECO:0000256" key="1">
    <source>
        <dbReference type="ARBA" id="ARBA00004123"/>
    </source>
</evidence>
<comment type="similarity">
    <text evidence="2">Belongs to the eukaryotic/archaeal RNase P protein component 1 family.</text>
</comment>
<dbReference type="EMBL" id="KB456268">
    <property type="protein sequence ID" value="EMF09966.1"/>
    <property type="molecule type" value="Genomic_DNA"/>
</dbReference>
<feature type="compositionally biased region" description="Basic residues" evidence="9">
    <location>
        <begin position="65"/>
        <end position="75"/>
    </location>
</feature>
<evidence type="ECO:0000313" key="10">
    <source>
        <dbReference type="EMBL" id="EMF09966.1"/>
    </source>
</evidence>
<keyword evidence="11" id="KW-1185">Reference proteome</keyword>
<dbReference type="PANTHER" id="PTHR13348">
    <property type="entry name" value="RIBONUCLEASE P SUBUNIT P29"/>
    <property type="match status" value="1"/>
</dbReference>
<dbReference type="InterPro" id="IPR016848">
    <property type="entry name" value="RNase_P/MRP_Rpp29-subunit"/>
</dbReference>
<feature type="region of interest" description="Disordered" evidence="9">
    <location>
        <begin position="38"/>
        <end position="75"/>
    </location>
</feature>
<dbReference type="InterPro" id="IPR023538">
    <property type="entry name" value="RNP1"/>
</dbReference>
<evidence type="ECO:0000256" key="9">
    <source>
        <dbReference type="SAM" id="MobiDB-lite"/>
    </source>
</evidence>
<evidence type="ECO:0000313" key="11">
    <source>
        <dbReference type="Proteomes" id="UP000016931"/>
    </source>
</evidence>
<dbReference type="InterPro" id="IPR036980">
    <property type="entry name" value="RNase_P/MRP_Rpp29_sf"/>
</dbReference>
<keyword evidence="3" id="KW-0963">Cytoplasm</keyword>
<dbReference type="HOGENOM" id="CLU_078577_0_0_1"/>